<keyword evidence="1" id="KW-0547">Nucleotide-binding</keyword>
<dbReference type="Gene3D" id="3.40.50.300">
    <property type="entry name" value="P-loop containing nucleotide triphosphate hydrolases"/>
    <property type="match status" value="3"/>
</dbReference>
<dbReference type="Pfam" id="PF13538">
    <property type="entry name" value="UvrD_C_2"/>
    <property type="match status" value="1"/>
</dbReference>
<keyword evidence="2" id="KW-0378">Hydrolase</keyword>
<dbReference type="GO" id="GO:0000725">
    <property type="term" value="P:recombinational repair"/>
    <property type="evidence" value="ECO:0007669"/>
    <property type="project" value="TreeGrafter"/>
</dbReference>
<gene>
    <name evidence="5" type="ORF">CCAX7_27880</name>
</gene>
<dbReference type="FunCoup" id="A0A402CTG2">
    <property type="interactions" value="37"/>
</dbReference>
<sequence length="777" mass="86748">MNTETEVIPEVLAEQEYLTHVRTSIEAQAERRAAQIAGASRQSFSSEDVNAAQGNAWELKLAQKAARVLQDQKNEPYFGRFDFQENEAGAPLETFYIGKATLYDEKNAFLVYDWRAPVSSVYYRYGVGPASYRAPAGQLNGRIDLKRRYEIKEGALVNVYNDRGAKLGHEDEEGDEMLLGLLSRNTTGQMRQIVQSIQGEQDAIIRTAAEVLAVQGPAGSGKTVVALHRAAYLLYMMRERSMNPSQRDEFISAQRMLVFSPNGVFSSYIAQVLPDLQEDQIQQVILETFLQRELRQICQANRETLGTVWRIETKDDHSEYFLESQDDPAYAARKEGSYYKSSLAMRAAVMAYVTSLESEIDAGFENVMSTTSFNKSGKPEPLFLKADMARKFHQRAGDHRVSLVARVRDLVEAIEQEAAHLTKALAPPRGRKNTGALERILTPEQRARIESDIALLREAATRQRAHIARLESVGPLSRYRDFWVQARANVQLGKLPSESVEAMRAGLLTALSEQRLPYEDLVPLLLLHGFVRGFPGMGGIEHAIVDEAQDYSPLHYEYLRNCLPDGCSMTIVGDTNQAANPFMGLDDYAKLLSVYGNGSVKRLELTRSYRSSQEITDFAGRILGDHIHVENVRRTGTKPQLHALMSESDPLPTLQSIIAALTAAGMQTVAILCRTRRAAEAFHQKYGVALHATLLSGDFDKLPQGVLVLSVQLAKGLEFDSVIVMDTDAATYGRDEERKLLYTACTRPLHALHLVYQGSPSPLLPLGHTELFEIMRE</sequence>
<protein>
    <submittedName>
        <fullName evidence="5">Helicase</fullName>
    </submittedName>
</protein>
<dbReference type="InterPro" id="IPR014016">
    <property type="entry name" value="UvrD-like_ATP-bd"/>
</dbReference>
<dbReference type="GO" id="GO:0016787">
    <property type="term" value="F:hydrolase activity"/>
    <property type="evidence" value="ECO:0007669"/>
    <property type="project" value="UniProtKB-UniRule"/>
</dbReference>
<evidence type="ECO:0000256" key="3">
    <source>
        <dbReference type="ARBA" id="ARBA00022806"/>
    </source>
</evidence>
<accession>A0A402CTG2</accession>
<dbReference type="PANTHER" id="PTHR11070:SF17">
    <property type="entry name" value="DNA HELICASE IV"/>
    <property type="match status" value="1"/>
</dbReference>
<evidence type="ECO:0000256" key="4">
    <source>
        <dbReference type="ARBA" id="ARBA00022840"/>
    </source>
</evidence>
<dbReference type="EMBL" id="AP025739">
    <property type="protein sequence ID" value="BDI30737.1"/>
    <property type="molecule type" value="Genomic_DNA"/>
</dbReference>
<name>A0A402CTG2_9BACT</name>
<dbReference type="AlphaFoldDB" id="A0A402CTG2"/>
<dbReference type="KEGG" id="ccot:CCAX7_27880"/>
<dbReference type="GO" id="GO:0043138">
    <property type="term" value="F:3'-5' DNA helicase activity"/>
    <property type="evidence" value="ECO:0007669"/>
    <property type="project" value="TreeGrafter"/>
</dbReference>
<dbReference type="Proteomes" id="UP000287394">
    <property type="component" value="Chromosome"/>
</dbReference>
<dbReference type="GO" id="GO:0005829">
    <property type="term" value="C:cytosol"/>
    <property type="evidence" value="ECO:0007669"/>
    <property type="project" value="TreeGrafter"/>
</dbReference>
<dbReference type="PANTHER" id="PTHR11070">
    <property type="entry name" value="UVRD / RECB / PCRA DNA HELICASE FAMILY MEMBER"/>
    <property type="match status" value="1"/>
</dbReference>
<keyword evidence="6" id="KW-1185">Reference proteome</keyword>
<dbReference type="SUPFAM" id="SSF52540">
    <property type="entry name" value="P-loop containing nucleoside triphosphate hydrolases"/>
    <property type="match status" value="1"/>
</dbReference>
<evidence type="ECO:0000256" key="1">
    <source>
        <dbReference type="ARBA" id="ARBA00022741"/>
    </source>
</evidence>
<organism evidence="5 6">
    <name type="scientific">Capsulimonas corticalis</name>
    <dbReference type="NCBI Taxonomy" id="2219043"/>
    <lineage>
        <taxon>Bacteria</taxon>
        <taxon>Bacillati</taxon>
        <taxon>Armatimonadota</taxon>
        <taxon>Armatimonadia</taxon>
        <taxon>Capsulimonadales</taxon>
        <taxon>Capsulimonadaceae</taxon>
        <taxon>Capsulimonas</taxon>
    </lineage>
</organism>
<keyword evidence="4" id="KW-0067">ATP-binding</keyword>
<keyword evidence="3 5" id="KW-0347">Helicase</keyword>
<dbReference type="RefSeq" id="WP_119320666.1">
    <property type="nucleotide sequence ID" value="NZ_AP025739.1"/>
</dbReference>
<evidence type="ECO:0000313" key="6">
    <source>
        <dbReference type="Proteomes" id="UP000287394"/>
    </source>
</evidence>
<dbReference type="InterPro" id="IPR027785">
    <property type="entry name" value="UvrD-like_helicase_C"/>
</dbReference>
<dbReference type="OrthoDB" id="9787585at2"/>
<dbReference type="GO" id="GO:0005524">
    <property type="term" value="F:ATP binding"/>
    <property type="evidence" value="ECO:0007669"/>
    <property type="project" value="UniProtKB-UniRule"/>
</dbReference>
<evidence type="ECO:0000256" key="2">
    <source>
        <dbReference type="ARBA" id="ARBA00022801"/>
    </source>
</evidence>
<dbReference type="InterPro" id="IPR000212">
    <property type="entry name" value="DNA_helicase_UvrD/REP"/>
</dbReference>
<evidence type="ECO:0000313" key="5">
    <source>
        <dbReference type="EMBL" id="BDI30737.1"/>
    </source>
</evidence>
<dbReference type="GO" id="GO:0003677">
    <property type="term" value="F:DNA binding"/>
    <property type="evidence" value="ECO:0007669"/>
    <property type="project" value="InterPro"/>
</dbReference>
<dbReference type="InterPro" id="IPR027417">
    <property type="entry name" value="P-loop_NTPase"/>
</dbReference>
<proteinExistence type="predicted"/>
<reference evidence="5 6" key="1">
    <citation type="journal article" date="2019" name="Int. J. Syst. Evol. Microbiol.">
        <title>Capsulimonas corticalis gen. nov., sp. nov., an aerobic capsulated bacterium, of a novel bacterial order, Capsulimonadales ord. nov., of the class Armatimonadia of the phylum Armatimonadetes.</title>
        <authorList>
            <person name="Li J."/>
            <person name="Kudo C."/>
            <person name="Tonouchi A."/>
        </authorList>
    </citation>
    <scope>NUCLEOTIDE SEQUENCE [LARGE SCALE GENOMIC DNA]</scope>
    <source>
        <strain evidence="5 6">AX-7</strain>
    </source>
</reference>
<dbReference type="PROSITE" id="PS51198">
    <property type="entry name" value="UVRD_HELICASE_ATP_BIND"/>
    <property type="match status" value="1"/>
</dbReference>